<organism evidence="7 8">
    <name type="scientific">Metabacillus flavus</name>
    <dbReference type="NCBI Taxonomy" id="2823519"/>
    <lineage>
        <taxon>Bacteria</taxon>
        <taxon>Bacillati</taxon>
        <taxon>Bacillota</taxon>
        <taxon>Bacilli</taxon>
        <taxon>Bacillales</taxon>
        <taxon>Bacillaceae</taxon>
        <taxon>Metabacillus</taxon>
    </lineage>
</organism>
<reference evidence="7 8" key="1">
    <citation type="submission" date="2021-04" db="EMBL/GenBank/DDBJ databases">
        <title>Metabacillus sp. strain KIGAM252 whole genome sequence.</title>
        <authorList>
            <person name="Seo M.-J."/>
            <person name="Cho E.-S."/>
            <person name="Hwang C.Y."/>
            <person name="Yoon D.J."/>
        </authorList>
    </citation>
    <scope>NUCLEOTIDE SEQUENCE [LARGE SCALE GENOMIC DNA]</scope>
    <source>
        <strain evidence="7 8">KIGAM252</strain>
    </source>
</reference>
<evidence type="ECO:0000256" key="1">
    <source>
        <dbReference type="ARBA" id="ARBA00022630"/>
    </source>
</evidence>
<dbReference type="InterPro" id="IPR035965">
    <property type="entry name" value="PAS-like_dom_sf"/>
</dbReference>
<gene>
    <name evidence="7" type="ORF">J9317_08260</name>
</gene>
<dbReference type="EMBL" id="JAGVRK010000001">
    <property type="protein sequence ID" value="MBS2968748.1"/>
    <property type="molecule type" value="Genomic_DNA"/>
</dbReference>
<evidence type="ECO:0000256" key="2">
    <source>
        <dbReference type="ARBA" id="ARBA00022643"/>
    </source>
</evidence>
<dbReference type="InterPro" id="IPR001610">
    <property type="entry name" value="PAC"/>
</dbReference>
<evidence type="ECO:0000256" key="3">
    <source>
        <dbReference type="ARBA" id="ARBA00022991"/>
    </source>
</evidence>
<evidence type="ECO:0000313" key="7">
    <source>
        <dbReference type="EMBL" id="MBS2968748.1"/>
    </source>
</evidence>
<protein>
    <submittedName>
        <fullName evidence="7">PAS domain-containing protein</fullName>
    </submittedName>
</protein>
<keyword evidence="8" id="KW-1185">Reference proteome</keyword>
<accession>A0ABS5LDZ2</accession>
<sequence length="275" mass="31965">MILEKNLDHPQLKLLFKALDSSQTGIIITDPSVKENPILYMSRGFTEVTGYREEEVLGKNCRFLQGEKTDQKEVDKIREAVHEKKSVSVTLLNYRKDGTPFYNQLNIDPFYIEEENRYYFIGVQKDVTMEKHYQSLMEQAMMEADKRSTPIISIEDQVSVLPLIGSFPSERLTILMRNIMEHKDKTRDKYLILDISGLSVFDRALSNYMVNLNGWLKLLGTQLMITGIYPRMAVTELEDYEELNTIKVFPAVKHALEYVKKESSQSPDVFFKNRI</sequence>
<name>A0ABS5LDZ2_9BACI</name>
<keyword evidence="1" id="KW-0285">Flavoprotein</keyword>
<feature type="domain" description="PAC" evidence="5">
    <location>
        <begin position="85"/>
        <end position="139"/>
    </location>
</feature>
<dbReference type="Pfam" id="PF13426">
    <property type="entry name" value="PAS_9"/>
    <property type="match status" value="1"/>
</dbReference>
<dbReference type="CDD" id="cd07041">
    <property type="entry name" value="STAS_RsbR_RsbS_like"/>
    <property type="match status" value="1"/>
</dbReference>
<dbReference type="RefSeq" id="WP_211557796.1">
    <property type="nucleotide sequence ID" value="NZ_JAGVRK010000001.1"/>
</dbReference>
<evidence type="ECO:0000259" key="6">
    <source>
        <dbReference type="PROSITE" id="PS50801"/>
    </source>
</evidence>
<comment type="caution">
    <text evidence="7">The sequence shown here is derived from an EMBL/GenBank/DDBJ whole genome shotgun (WGS) entry which is preliminary data.</text>
</comment>
<evidence type="ECO:0000313" key="8">
    <source>
        <dbReference type="Proteomes" id="UP000682403"/>
    </source>
</evidence>
<dbReference type="PANTHER" id="PTHR47429">
    <property type="entry name" value="PROTEIN TWIN LOV 1"/>
    <property type="match status" value="1"/>
</dbReference>
<dbReference type="InterPro" id="IPR000700">
    <property type="entry name" value="PAS-assoc_C"/>
</dbReference>
<evidence type="ECO:0000259" key="4">
    <source>
        <dbReference type="PROSITE" id="PS50112"/>
    </source>
</evidence>
<dbReference type="Gene3D" id="3.30.450.20">
    <property type="entry name" value="PAS domain"/>
    <property type="match status" value="1"/>
</dbReference>
<dbReference type="PROSITE" id="PS50112">
    <property type="entry name" value="PAS"/>
    <property type="match status" value="1"/>
</dbReference>
<dbReference type="Proteomes" id="UP000682403">
    <property type="component" value="Unassembled WGS sequence"/>
</dbReference>
<dbReference type="NCBIfam" id="TIGR00229">
    <property type="entry name" value="sensory_box"/>
    <property type="match status" value="1"/>
</dbReference>
<evidence type="ECO:0000259" key="5">
    <source>
        <dbReference type="PROSITE" id="PS50113"/>
    </source>
</evidence>
<dbReference type="SMART" id="SM00086">
    <property type="entry name" value="PAC"/>
    <property type="match status" value="1"/>
</dbReference>
<dbReference type="PROSITE" id="PS50113">
    <property type="entry name" value="PAC"/>
    <property type="match status" value="1"/>
</dbReference>
<dbReference type="PANTHER" id="PTHR47429:SF2">
    <property type="entry name" value="PROTEIN TWIN LOV 1"/>
    <property type="match status" value="1"/>
</dbReference>
<dbReference type="PROSITE" id="PS50801">
    <property type="entry name" value="STAS"/>
    <property type="match status" value="1"/>
</dbReference>
<dbReference type="CDD" id="cd00130">
    <property type="entry name" value="PAS"/>
    <property type="match status" value="1"/>
</dbReference>
<keyword evidence="2" id="KW-0288">FMN</keyword>
<dbReference type="Gene3D" id="3.30.750.24">
    <property type="entry name" value="STAS domain"/>
    <property type="match status" value="1"/>
</dbReference>
<dbReference type="InterPro" id="IPR002645">
    <property type="entry name" value="STAS_dom"/>
</dbReference>
<feature type="domain" description="STAS" evidence="6">
    <location>
        <begin position="148"/>
        <end position="259"/>
    </location>
</feature>
<dbReference type="InterPro" id="IPR036513">
    <property type="entry name" value="STAS_dom_sf"/>
</dbReference>
<dbReference type="SUPFAM" id="SSF55785">
    <property type="entry name" value="PYP-like sensor domain (PAS domain)"/>
    <property type="match status" value="1"/>
</dbReference>
<feature type="domain" description="PAS" evidence="4">
    <location>
        <begin position="11"/>
        <end position="60"/>
    </location>
</feature>
<dbReference type="InterPro" id="IPR000014">
    <property type="entry name" value="PAS"/>
</dbReference>
<proteinExistence type="predicted"/>
<keyword evidence="3" id="KW-0157">Chromophore</keyword>
<dbReference type="SUPFAM" id="SSF52091">
    <property type="entry name" value="SpoIIaa-like"/>
    <property type="match status" value="1"/>
</dbReference>